<dbReference type="eggNOG" id="arCOG02488">
    <property type="taxonomic scope" value="Archaea"/>
</dbReference>
<dbReference type="InterPro" id="IPR003344">
    <property type="entry name" value="Big_1_dom"/>
</dbReference>
<dbReference type="EMBL" id="CP001719">
    <property type="protein sequence ID" value="ADC46074.1"/>
    <property type="molecule type" value="Genomic_DNA"/>
</dbReference>
<dbReference type="RefSeq" id="WP_012955030.1">
    <property type="nucleotide sequence ID" value="NC_013790.1"/>
</dbReference>
<dbReference type="KEGG" id="mru:mru_0222"/>
<dbReference type="SUPFAM" id="SSF49373">
    <property type="entry name" value="Invasin/intimin cell-adhesion fragments"/>
    <property type="match status" value="1"/>
</dbReference>
<dbReference type="Pfam" id="PF02369">
    <property type="entry name" value="Big_1"/>
    <property type="match status" value="1"/>
</dbReference>
<evidence type="ECO:0000313" key="5">
    <source>
        <dbReference type="Proteomes" id="UP000008680"/>
    </source>
</evidence>
<dbReference type="HOGENOM" id="CLU_284099_0_0_2"/>
<dbReference type="eggNOG" id="arCOG02555">
    <property type="taxonomic scope" value="Archaea"/>
</dbReference>
<dbReference type="Gene3D" id="3.90.70.10">
    <property type="entry name" value="Cysteine proteinases"/>
    <property type="match status" value="1"/>
</dbReference>
<dbReference type="PANTHER" id="PTHR12411">
    <property type="entry name" value="CYSTEINE PROTEASE FAMILY C1-RELATED"/>
    <property type="match status" value="1"/>
</dbReference>
<dbReference type="InterPro" id="IPR013783">
    <property type="entry name" value="Ig-like_fold"/>
</dbReference>
<dbReference type="Pfam" id="PF00112">
    <property type="entry name" value="Peptidase_C1"/>
    <property type="match status" value="1"/>
</dbReference>
<dbReference type="SMART" id="SM00645">
    <property type="entry name" value="Pept_C1"/>
    <property type="match status" value="1"/>
</dbReference>
<dbReference type="InterPro" id="IPR038765">
    <property type="entry name" value="Papain-like_cys_pep_sf"/>
</dbReference>
<dbReference type="SUPFAM" id="SSF51126">
    <property type="entry name" value="Pectin lyase-like"/>
    <property type="match status" value="2"/>
</dbReference>
<dbReference type="InterPro" id="IPR008964">
    <property type="entry name" value="Invasin/intimin_cell_adhesion"/>
</dbReference>
<proteinExistence type="inferred from homology"/>
<dbReference type="GeneID" id="8769842"/>
<comment type="similarity">
    <text evidence="1">Belongs to the peptidase C1 family.</text>
</comment>
<dbReference type="GO" id="GO:0006508">
    <property type="term" value="P:proteolysis"/>
    <property type="evidence" value="ECO:0007669"/>
    <property type="project" value="UniProtKB-KW"/>
</dbReference>
<dbReference type="SUPFAM" id="SSF54001">
    <property type="entry name" value="Cysteine proteinases"/>
    <property type="match status" value="1"/>
</dbReference>
<evidence type="ECO:0000256" key="1">
    <source>
        <dbReference type="ARBA" id="ARBA00008455"/>
    </source>
</evidence>
<feature type="domain" description="Peptidase C1A papain C-terminal" evidence="3">
    <location>
        <begin position="514"/>
        <end position="744"/>
    </location>
</feature>
<dbReference type="InterPro" id="IPR011050">
    <property type="entry name" value="Pectin_lyase_fold/virulence"/>
</dbReference>
<dbReference type="InterPro" id="IPR000668">
    <property type="entry name" value="Peptidase_C1A_C"/>
</dbReference>
<dbReference type="CDD" id="cd02619">
    <property type="entry name" value="Peptidase_C1"/>
    <property type="match status" value="1"/>
</dbReference>
<evidence type="ECO:0000256" key="2">
    <source>
        <dbReference type="ARBA" id="ARBA00010116"/>
    </source>
</evidence>
<gene>
    <name evidence="4" type="ordered locus">mru_0222</name>
</gene>
<dbReference type="eggNOG" id="arCOG03607">
    <property type="taxonomic scope" value="Archaea"/>
</dbReference>
<sequence>MKLKSKYFVFLLIICILFSISTVSANDNDMSINQNLQNDANQDINQDLQLNEAYQSDTNLNQNLQANNQENDLLKASEDKTYNDLYNDIKNCEDTFNIENDYKYTESDNHTFISINKTNLVINGNNHVIDGSNKAGGFEFLKESLNIIINDLTFINCNDYTIVNEDGGNISLNNVNFTNNHNKLGILYSEGMISVFNGALTINNCNFDSNNNTNLIYTNFAELRITNSNFSNGKGIGSPIYANRFELYIDNCSFENFTAPYGGAINFKGNTFVIKNSKFKNLNAEITAGAIFAKYFPKTNKDGPYIPGEDMLFENCEFSNVSSTHNGGAIYLNLDSSSEGFAKTIHINNCNITDASSDFGGAIASQGEILDFSNLNIINCHAKIGGAIYSSWADLSLKDCNIINNSADKDAGAIYFDYSKLIIDNSNFTDNKVNNISSGKESIIYANDVDAEIRNSIFDNGGVAVYANFASNSKFENNTSTDLFLWNNTNYIVSVENKGIKLNLTNNTINVDKLPSKFDGRDWGWASPLKFQGDNVACWAFATAGALECALLKQTGVLYNISENNIQNLQLKYFSEGDRRNSAIGYAYSGLGHSLSWYGAITSEDDPYDERGMYSDVAETDKRIHVQDAMIIFGGRNDTRNLMKEAIMKYGAVSIQYMYAPYDYTANYTEVDLQPGHFVTLIGWDDNCPPEKVNTKMAIDETNIPPGPGAWLMKDSEDSKLGEDGYVYLSYYDLSILSKDFYPVIPQAAGVAYIFENTNDYHVNYQTDITGLAGFDENYSYYSNEFVSKYDEWIGAVGTYFNESGIDYSFDIYVNGEKAHSQNGTSEFAGFRTIVLDKYVPIKANDTFKVIFKSNALPFQAYSRQHYIPNMSMISADGSNWIDYADKNRTVCLKVYTIESDKENISSRASTIIDCKNMTTTAVASADGRVGEYFVVTLKDQNGTALTNKPIKIGFNGRVYDRVTDENGSAKLQINLAYKGTYTFAIGFLGDEDYLGAFEVAKITVNLHSPKLSAPNKSYKASAKTKELTATFKTSNGNPISGKKISFTVNGKTYTASTNSKGLAKVNVSLSKKGTYSFTAKYAGDETYKATSVKSKLTLK</sequence>
<accession>D3DZB9</accession>
<comment type="similarity">
    <text evidence="2">Belongs to the intimin/invasin family.</text>
</comment>
<dbReference type="Gene3D" id="2.60.40.10">
    <property type="entry name" value="Immunoglobulins"/>
    <property type="match status" value="1"/>
</dbReference>
<dbReference type="STRING" id="634498.mru_0222"/>
<reference evidence="4 5" key="1">
    <citation type="journal article" date="2010" name="PLoS ONE">
        <title>The genome sequence of the rumen methanogen Methanobrevibacter ruminantium reveals new possibilities for controlling ruminant methane emissions.</title>
        <authorList>
            <person name="Leahy S.C."/>
            <person name="Kelly W.J."/>
            <person name="Altermann E."/>
            <person name="Ronimus R.S."/>
            <person name="Yeoman C.J."/>
            <person name="Pacheco D.M."/>
            <person name="Li D."/>
            <person name="Kong Z."/>
            <person name="McTavish S."/>
            <person name="Sang C."/>
            <person name="Lambie S.C."/>
            <person name="Janssen P.H."/>
            <person name="Dey D."/>
            <person name="Attwood G.T."/>
        </authorList>
    </citation>
    <scope>NUCLEOTIDE SEQUENCE [LARGE SCALE GENOMIC DNA]</scope>
    <source>
        <strain evidence="5">ATCC 35063 / DSM 1093 / JCM 13430 / OCM 146 / M1</strain>
    </source>
</reference>
<dbReference type="InterPro" id="IPR040528">
    <property type="entry name" value="Lectin-like"/>
</dbReference>
<dbReference type="AlphaFoldDB" id="D3DZB9"/>
<organism evidence="4 5">
    <name type="scientific">Methanobrevibacter ruminantium (strain ATCC 35063 / DSM 1093 / JCM 13430 / OCM 146 / M1)</name>
    <name type="common">Methanobacterium ruminantium</name>
    <dbReference type="NCBI Taxonomy" id="634498"/>
    <lineage>
        <taxon>Archaea</taxon>
        <taxon>Methanobacteriati</taxon>
        <taxon>Methanobacteriota</taxon>
        <taxon>Methanomada group</taxon>
        <taxon>Methanobacteria</taxon>
        <taxon>Methanobacteriales</taxon>
        <taxon>Methanobacteriaceae</taxon>
        <taxon>Methanobrevibacter</taxon>
    </lineage>
</organism>
<protein>
    <submittedName>
        <fullName evidence="4">Adhesin-like protein with cysteine protease domain</fullName>
    </submittedName>
</protein>
<evidence type="ECO:0000313" key="4">
    <source>
        <dbReference type="EMBL" id="ADC46074.1"/>
    </source>
</evidence>
<keyword evidence="5" id="KW-1185">Reference proteome</keyword>
<dbReference type="InterPro" id="IPR013128">
    <property type="entry name" value="Peptidase_C1A"/>
</dbReference>
<dbReference type="InterPro" id="IPR006626">
    <property type="entry name" value="PbH1"/>
</dbReference>
<dbReference type="Proteomes" id="UP000008680">
    <property type="component" value="Chromosome"/>
</dbReference>
<name>D3DZB9_METRM</name>
<dbReference type="Pfam" id="PF18560">
    <property type="entry name" value="Lectin_like"/>
    <property type="match status" value="1"/>
</dbReference>
<dbReference type="OrthoDB" id="78423at2157"/>
<evidence type="ECO:0000259" key="3">
    <source>
        <dbReference type="SMART" id="SM00645"/>
    </source>
</evidence>
<dbReference type="SMART" id="SM00710">
    <property type="entry name" value="PbH1"/>
    <property type="match status" value="8"/>
</dbReference>
<dbReference type="GO" id="GO:0008234">
    <property type="term" value="F:cysteine-type peptidase activity"/>
    <property type="evidence" value="ECO:0007669"/>
    <property type="project" value="InterPro"/>
</dbReference>
<dbReference type="PATRIC" id="fig|634498.28.peg.226"/>